<dbReference type="AlphaFoldDB" id="A0A0B6ZBP0"/>
<sequence length="164" mass="17955">TSPGAIAQQDVLEPNRSQLARRYPYSLSSRNNGGVNRRHTIEIGQSEIQDALKLTSSEKRSHDSSVHTPSPGRYSDHLRNLGSRYQSESLLSPLDEATNSDKINETLKYQLTEETTRTKPSALEVVTGRTISEQSAALEQSTDVLASQSATSLLYSSPQTPPPS</sequence>
<feature type="non-terminal residue" evidence="2">
    <location>
        <position position="1"/>
    </location>
</feature>
<accession>A0A0B6ZBP0</accession>
<proteinExistence type="predicted"/>
<reference evidence="2" key="1">
    <citation type="submission" date="2014-12" db="EMBL/GenBank/DDBJ databases">
        <title>Insight into the proteome of Arion vulgaris.</title>
        <authorList>
            <person name="Aradska J."/>
            <person name="Bulat T."/>
            <person name="Smidak R."/>
            <person name="Sarate P."/>
            <person name="Gangsoo J."/>
            <person name="Sialana F."/>
            <person name="Bilban M."/>
            <person name="Lubec G."/>
        </authorList>
    </citation>
    <scope>NUCLEOTIDE SEQUENCE</scope>
    <source>
        <tissue evidence="2">Skin</tissue>
    </source>
</reference>
<evidence type="ECO:0000313" key="2">
    <source>
        <dbReference type="EMBL" id="CEK65867.1"/>
    </source>
</evidence>
<organism evidence="2">
    <name type="scientific">Arion vulgaris</name>
    <dbReference type="NCBI Taxonomy" id="1028688"/>
    <lineage>
        <taxon>Eukaryota</taxon>
        <taxon>Metazoa</taxon>
        <taxon>Spiralia</taxon>
        <taxon>Lophotrochozoa</taxon>
        <taxon>Mollusca</taxon>
        <taxon>Gastropoda</taxon>
        <taxon>Heterobranchia</taxon>
        <taxon>Euthyneura</taxon>
        <taxon>Panpulmonata</taxon>
        <taxon>Eupulmonata</taxon>
        <taxon>Stylommatophora</taxon>
        <taxon>Helicina</taxon>
        <taxon>Arionoidea</taxon>
        <taxon>Arionidae</taxon>
        <taxon>Arion</taxon>
    </lineage>
</organism>
<evidence type="ECO:0000256" key="1">
    <source>
        <dbReference type="SAM" id="MobiDB-lite"/>
    </source>
</evidence>
<dbReference type="EMBL" id="HACG01019002">
    <property type="protein sequence ID" value="CEK65867.1"/>
    <property type="molecule type" value="Transcribed_RNA"/>
</dbReference>
<gene>
    <name evidence="2" type="primary">ORF56548</name>
</gene>
<protein>
    <submittedName>
        <fullName evidence="2">Uncharacterized protein</fullName>
    </submittedName>
</protein>
<feature type="compositionally biased region" description="Basic and acidic residues" evidence="1">
    <location>
        <begin position="56"/>
        <end position="65"/>
    </location>
</feature>
<feature type="non-terminal residue" evidence="2">
    <location>
        <position position="164"/>
    </location>
</feature>
<feature type="region of interest" description="Disordered" evidence="1">
    <location>
        <begin position="1"/>
        <end position="79"/>
    </location>
</feature>
<name>A0A0B6ZBP0_9EUPU</name>